<dbReference type="Proteomes" id="UP000001635">
    <property type="component" value="Chromosome"/>
</dbReference>
<dbReference type="HOGENOM" id="CLU_2952725_0_0_10"/>
<sequence>MERQTTKWLLVIMVSLLLNSFETVSKIKIPVATANSMELKDFFQDVYTSSLASVVGVII</sequence>
<reference evidence="2" key="1">
    <citation type="submission" date="2011-07" db="EMBL/GenBank/DDBJ databases">
        <title>The complete genome of Cyclobacterium marinum DSM 745.</title>
        <authorList>
            <person name="Lucas S."/>
            <person name="Han J."/>
            <person name="Lapidus A."/>
            <person name="Bruce D."/>
            <person name="Goodwin L."/>
            <person name="Pitluck S."/>
            <person name="Peters L."/>
            <person name="Kyrpides N."/>
            <person name="Mavromatis K."/>
            <person name="Ivanova N."/>
            <person name="Ovchinnikova G."/>
            <person name="Chertkov O."/>
            <person name="Detter J.C."/>
            <person name="Tapia R."/>
            <person name="Han C."/>
            <person name="Land M."/>
            <person name="Hauser L."/>
            <person name="Markowitz V."/>
            <person name="Cheng J.-F."/>
            <person name="Hugenholtz P."/>
            <person name="Woyke T."/>
            <person name="Wu D."/>
            <person name="Tindall B."/>
            <person name="Schuetze A."/>
            <person name="Brambilla E."/>
            <person name="Klenk H.-P."/>
            <person name="Eisen J.A."/>
        </authorList>
    </citation>
    <scope>NUCLEOTIDE SEQUENCE [LARGE SCALE GENOMIC DNA]</scope>
    <source>
        <strain evidence="2">ATCC 25205 / DSM 745 / LMG 13164 / NCIMB 1802</strain>
    </source>
</reference>
<protein>
    <submittedName>
        <fullName evidence="1">Uncharacterized protein</fullName>
    </submittedName>
</protein>
<dbReference type="RefSeq" id="WP_014019859.1">
    <property type="nucleotide sequence ID" value="NC_015914.1"/>
</dbReference>
<keyword evidence="2" id="KW-1185">Reference proteome</keyword>
<name>G0IX16_CYCMS</name>
<dbReference type="KEGG" id="cmr:Cycma_1811"/>
<accession>G0IX16</accession>
<proteinExistence type="predicted"/>
<dbReference type="AlphaFoldDB" id="G0IX16"/>
<evidence type="ECO:0000313" key="1">
    <source>
        <dbReference type="EMBL" id="AEL25564.1"/>
    </source>
</evidence>
<organism evidence="1 2">
    <name type="scientific">Cyclobacterium marinum (strain ATCC 25205 / DSM 745 / LMG 13164 / NCIMB 1802)</name>
    <name type="common">Flectobacillus marinus</name>
    <dbReference type="NCBI Taxonomy" id="880070"/>
    <lineage>
        <taxon>Bacteria</taxon>
        <taxon>Pseudomonadati</taxon>
        <taxon>Bacteroidota</taxon>
        <taxon>Cytophagia</taxon>
        <taxon>Cytophagales</taxon>
        <taxon>Cyclobacteriaceae</taxon>
        <taxon>Cyclobacterium</taxon>
    </lineage>
</organism>
<gene>
    <name evidence="1" type="ordered locus">Cycma_1811</name>
</gene>
<evidence type="ECO:0000313" key="2">
    <source>
        <dbReference type="Proteomes" id="UP000001635"/>
    </source>
</evidence>
<dbReference type="EMBL" id="CP002955">
    <property type="protein sequence ID" value="AEL25564.1"/>
    <property type="molecule type" value="Genomic_DNA"/>
</dbReference>